<organism evidence="2 3">
    <name type="scientific">Ramularia collo-cygni</name>
    <dbReference type="NCBI Taxonomy" id="112498"/>
    <lineage>
        <taxon>Eukaryota</taxon>
        <taxon>Fungi</taxon>
        <taxon>Dikarya</taxon>
        <taxon>Ascomycota</taxon>
        <taxon>Pezizomycotina</taxon>
        <taxon>Dothideomycetes</taxon>
        <taxon>Dothideomycetidae</taxon>
        <taxon>Mycosphaerellales</taxon>
        <taxon>Mycosphaerellaceae</taxon>
        <taxon>Ramularia</taxon>
    </lineage>
</organism>
<name>A0A2D3UTA4_9PEZI</name>
<dbReference type="GeneID" id="35597087"/>
<dbReference type="Proteomes" id="UP000225277">
    <property type="component" value="Unassembled WGS sequence"/>
</dbReference>
<dbReference type="AlphaFoldDB" id="A0A2D3UTA4"/>
<dbReference type="EMBL" id="FJUY01000002">
    <property type="protein sequence ID" value="CZT16020.1"/>
    <property type="molecule type" value="Genomic_DNA"/>
</dbReference>
<reference evidence="2 3" key="1">
    <citation type="submission" date="2016-03" db="EMBL/GenBank/DDBJ databases">
        <authorList>
            <person name="Ploux O."/>
        </authorList>
    </citation>
    <scope>NUCLEOTIDE SEQUENCE [LARGE SCALE GENOMIC DNA]</scope>
    <source>
        <strain evidence="2 3">URUG2</strain>
    </source>
</reference>
<feature type="compositionally biased region" description="Basic and acidic residues" evidence="1">
    <location>
        <begin position="104"/>
        <end position="131"/>
    </location>
</feature>
<protein>
    <submittedName>
        <fullName evidence="2">Uncharacterized protein</fullName>
    </submittedName>
</protein>
<gene>
    <name evidence="2" type="ORF">RCC_01860</name>
</gene>
<keyword evidence="3" id="KW-1185">Reference proteome</keyword>
<dbReference type="OrthoDB" id="5334244at2759"/>
<feature type="region of interest" description="Disordered" evidence="1">
    <location>
        <begin position="20"/>
        <end position="131"/>
    </location>
</feature>
<evidence type="ECO:0000313" key="2">
    <source>
        <dbReference type="EMBL" id="CZT16020.1"/>
    </source>
</evidence>
<evidence type="ECO:0000313" key="3">
    <source>
        <dbReference type="Proteomes" id="UP000225277"/>
    </source>
</evidence>
<accession>A0A2D3UTA4</accession>
<proteinExistence type="predicted"/>
<feature type="compositionally biased region" description="Polar residues" evidence="1">
    <location>
        <begin position="32"/>
        <end position="47"/>
    </location>
</feature>
<feature type="compositionally biased region" description="Low complexity" evidence="1">
    <location>
        <begin position="63"/>
        <end position="83"/>
    </location>
</feature>
<dbReference type="RefSeq" id="XP_023622913.1">
    <property type="nucleotide sequence ID" value="XM_023767145.1"/>
</dbReference>
<sequence>MFLLRTTARQQPRFLVAATRAPAPGLGFISKRFNSSDYGSGEHNNLKNPKADHEHPGPPPPNTNNKGGAPSSSSQENSTSQKSESGDGGEKPKPKILNASPPKSGEEPEDVKKHNEEMAQRAERPVEGQKN</sequence>
<evidence type="ECO:0000256" key="1">
    <source>
        <dbReference type="SAM" id="MobiDB-lite"/>
    </source>
</evidence>
<feature type="compositionally biased region" description="Basic and acidic residues" evidence="1">
    <location>
        <begin position="84"/>
        <end position="93"/>
    </location>
</feature>